<comment type="caution">
    <text evidence="1">The sequence shown here is derived from an EMBL/GenBank/DDBJ whole genome shotgun (WGS) entry which is preliminary data.</text>
</comment>
<protein>
    <submittedName>
        <fullName evidence="1">Uncharacterized protein</fullName>
    </submittedName>
</protein>
<gene>
    <name evidence="1" type="ORF">S01H4_07519</name>
</gene>
<accession>X0Z078</accession>
<proteinExistence type="predicted"/>
<sequence length="59" mass="6721">EKVLAGIKRLDIRDVKILPRVVKKLITVEAPLIGRSSSDKYRLEIALKQQLGLEDCFPF</sequence>
<dbReference type="AlphaFoldDB" id="X0Z078"/>
<organism evidence="1">
    <name type="scientific">marine sediment metagenome</name>
    <dbReference type="NCBI Taxonomy" id="412755"/>
    <lineage>
        <taxon>unclassified sequences</taxon>
        <taxon>metagenomes</taxon>
        <taxon>ecological metagenomes</taxon>
    </lineage>
</organism>
<evidence type="ECO:0000313" key="1">
    <source>
        <dbReference type="EMBL" id="GAG62345.1"/>
    </source>
</evidence>
<dbReference type="EMBL" id="BART01002469">
    <property type="protein sequence ID" value="GAG62345.1"/>
    <property type="molecule type" value="Genomic_DNA"/>
</dbReference>
<reference evidence="1" key="1">
    <citation type="journal article" date="2014" name="Front. Microbiol.">
        <title>High frequency of phylogenetically diverse reductive dehalogenase-homologous genes in deep subseafloor sedimentary metagenomes.</title>
        <authorList>
            <person name="Kawai M."/>
            <person name="Futagami T."/>
            <person name="Toyoda A."/>
            <person name="Takaki Y."/>
            <person name="Nishi S."/>
            <person name="Hori S."/>
            <person name="Arai W."/>
            <person name="Tsubouchi T."/>
            <person name="Morono Y."/>
            <person name="Uchiyama I."/>
            <person name="Ito T."/>
            <person name="Fujiyama A."/>
            <person name="Inagaki F."/>
            <person name="Takami H."/>
        </authorList>
    </citation>
    <scope>NUCLEOTIDE SEQUENCE</scope>
    <source>
        <strain evidence="1">Expedition CK06-06</strain>
    </source>
</reference>
<name>X0Z078_9ZZZZ</name>
<feature type="non-terminal residue" evidence="1">
    <location>
        <position position="1"/>
    </location>
</feature>